<accession>A0A0P1HDE0</accession>
<dbReference type="InterPro" id="IPR036291">
    <property type="entry name" value="NAD(P)-bd_dom_sf"/>
</dbReference>
<name>A0A0P1HDE0_9RHOB</name>
<reference evidence="4 5" key="1">
    <citation type="submission" date="2015-09" db="EMBL/GenBank/DDBJ databases">
        <authorList>
            <consortium name="Swine Surveillance"/>
        </authorList>
    </citation>
    <scope>NUCLEOTIDE SEQUENCE [LARGE SCALE GENOMIC DNA]</scope>
    <source>
        <strain evidence="4 5">CECT 8399</strain>
    </source>
</reference>
<dbReference type="STRING" id="1396826.PHA8399_03829"/>
<dbReference type="AlphaFoldDB" id="A0A0P1HDE0"/>
<dbReference type="GO" id="GO:0055129">
    <property type="term" value="P:L-proline biosynthetic process"/>
    <property type="evidence" value="ECO:0007669"/>
    <property type="project" value="TreeGrafter"/>
</dbReference>
<dbReference type="Pfam" id="PF03807">
    <property type="entry name" value="F420_oxidored"/>
    <property type="match status" value="1"/>
</dbReference>
<gene>
    <name evidence="4" type="ORF">PHA8399_03829</name>
</gene>
<dbReference type="Proteomes" id="UP000051326">
    <property type="component" value="Unassembled WGS sequence"/>
</dbReference>
<evidence type="ECO:0000256" key="1">
    <source>
        <dbReference type="ARBA" id="ARBA00005525"/>
    </source>
</evidence>
<dbReference type="InterPro" id="IPR028939">
    <property type="entry name" value="P5C_Rdtase_cat_N"/>
</dbReference>
<dbReference type="EMBL" id="CYSR01000033">
    <property type="protein sequence ID" value="CUI01683.1"/>
    <property type="molecule type" value="Genomic_DNA"/>
</dbReference>
<evidence type="ECO:0000313" key="4">
    <source>
        <dbReference type="EMBL" id="CUI01683.1"/>
    </source>
</evidence>
<feature type="domain" description="Pyrroline-5-carboxylate reductase catalytic N-terminal" evidence="3">
    <location>
        <begin position="2"/>
        <end position="91"/>
    </location>
</feature>
<protein>
    <submittedName>
        <fullName evidence="4">Pyrroline-5-carboxylate reductase</fullName>
    </submittedName>
</protein>
<sequence length="244" mass="25306">MRLGFLGCGVIASAVVRGLAGKGHRITVSERSRTRSAALTAEFGDVTAAANQAVADASDVVFLGLMAEAAEGILSGLVFREDQQVISFMAGAGLARVAELAAPARAAAVMMPFPGIAQGGSPIMALGDTGLVARIFGPSNTVFALKDEAELNAYLCAQAVLSPVARMVNDAAGWLGGRVEDRQQGEAFLRMLITSSLQQTACTDLIEALNTPGGYNQRLRLHMEDAGMGRDLVAGLDMLEGGKP</sequence>
<evidence type="ECO:0000256" key="2">
    <source>
        <dbReference type="ARBA" id="ARBA00023002"/>
    </source>
</evidence>
<keyword evidence="2" id="KW-0560">Oxidoreductase</keyword>
<evidence type="ECO:0000259" key="3">
    <source>
        <dbReference type="Pfam" id="PF03807"/>
    </source>
</evidence>
<dbReference type="GO" id="GO:0004735">
    <property type="term" value="F:pyrroline-5-carboxylate reductase activity"/>
    <property type="evidence" value="ECO:0007669"/>
    <property type="project" value="TreeGrafter"/>
</dbReference>
<dbReference type="Gene3D" id="3.40.50.720">
    <property type="entry name" value="NAD(P)-binding Rossmann-like Domain"/>
    <property type="match status" value="1"/>
</dbReference>
<dbReference type="PANTHER" id="PTHR11645:SF0">
    <property type="entry name" value="PYRROLINE-5-CARBOXYLATE REDUCTASE 3"/>
    <property type="match status" value="1"/>
</dbReference>
<organism evidence="4 5">
    <name type="scientific">Leisingera aquaemixtae</name>
    <dbReference type="NCBI Taxonomy" id="1396826"/>
    <lineage>
        <taxon>Bacteria</taxon>
        <taxon>Pseudomonadati</taxon>
        <taxon>Pseudomonadota</taxon>
        <taxon>Alphaproteobacteria</taxon>
        <taxon>Rhodobacterales</taxon>
        <taxon>Roseobacteraceae</taxon>
        <taxon>Leisingera</taxon>
    </lineage>
</organism>
<comment type="similarity">
    <text evidence="1">Belongs to the pyrroline-5-carboxylate reductase family.</text>
</comment>
<dbReference type="RefSeq" id="WP_058287682.1">
    <property type="nucleotide sequence ID" value="NZ_CYSR01000033.1"/>
</dbReference>
<dbReference type="SUPFAM" id="SSF51735">
    <property type="entry name" value="NAD(P)-binding Rossmann-fold domains"/>
    <property type="match status" value="1"/>
</dbReference>
<dbReference type="PANTHER" id="PTHR11645">
    <property type="entry name" value="PYRROLINE-5-CARBOXYLATE REDUCTASE"/>
    <property type="match status" value="1"/>
</dbReference>
<evidence type="ECO:0000313" key="5">
    <source>
        <dbReference type="Proteomes" id="UP000051326"/>
    </source>
</evidence>
<proteinExistence type="inferred from homology"/>